<protein>
    <recommendedName>
        <fullName evidence="2">T6SS Phospholipase effector Tle1-like catalytic domain-containing protein</fullName>
    </recommendedName>
</protein>
<feature type="region of interest" description="Disordered" evidence="1">
    <location>
        <begin position="558"/>
        <end position="585"/>
    </location>
</feature>
<accession>A0A0U5FZM5</accession>
<feature type="domain" description="T6SS Phospholipase effector Tle1-like catalytic" evidence="2">
    <location>
        <begin position="139"/>
        <end position="411"/>
    </location>
</feature>
<dbReference type="PANTHER" id="PTHR33840">
    <property type="match status" value="1"/>
</dbReference>
<evidence type="ECO:0000313" key="3">
    <source>
        <dbReference type="EMBL" id="CEL03838.1"/>
    </source>
</evidence>
<dbReference type="PANTHER" id="PTHR33840:SF1">
    <property type="entry name" value="TLE1 PHOSPHOLIPASE DOMAIN-CONTAINING PROTEIN"/>
    <property type="match status" value="1"/>
</dbReference>
<dbReference type="InterPro" id="IPR018712">
    <property type="entry name" value="Tle1-like_cat"/>
</dbReference>
<name>A0A0U5FZM5_ASPCI</name>
<keyword evidence="4" id="KW-1185">Reference proteome</keyword>
<organism evidence="3 4">
    <name type="scientific">Aspergillus calidoustus</name>
    <dbReference type="NCBI Taxonomy" id="454130"/>
    <lineage>
        <taxon>Eukaryota</taxon>
        <taxon>Fungi</taxon>
        <taxon>Dikarya</taxon>
        <taxon>Ascomycota</taxon>
        <taxon>Pezizomycotina</taxon>
        <taxon>Eurotiomycetes</taxon>
        <taxon>Eurotiomycetidae</taxon>
        <taxon>Eurotiales</taxon>
        <taxon>Aspergillaceae</taxon>
        <taxon>Aspergillus</taxon>
        <taxon>Aspergillus subgen. Nidulantes</taxon>
    </lineage>
</organism>
<evidence type="ECO:0000313" key="4">
    <source>
        <dbReference type="Proteomes" id="UP000054771"/>
    </source>
</evidence>
<dbReference type="AlphaFoldDB" id="A0A0U5FZM5"/>
<dbReference type="Pfam" id="PF09994">
    <property type="entry name" value="T6SS_Tle1-like_cat"/>
    <property type="match status" value="1"/>
</dbReference>
<gene>
    <name evidence="3" type="ORF">ASPCAL04978</name>
</gene>
<evidence type="ECO:0000256" key="1">
    <source>
        <dbReference type="SAM" id="MobiDB-lite"/>
    </source>
</evidence>
<dbReference type="STRING" id="454130.A0A0U5FZM5"/>
<feature type="compositionally biased region" description="Polar residues" evidence="1">
    <location>
        <begin position="564"/>
        <end position="585"/>
    </location>
</feature>
<reference evidence="4" key="1">
    <citation type="journal article" date="2016" name="Genome Announc.">
        <title>Draft genome sequences of fungus Aspergillus calidoustus.</title>
        <authorList>
            <person name="Horn F."/>
            <person name="Linde J."/>
            <person name="Mattern D.J."/>
            <person name="Walther G."/>
            <person name="Guthke R."/>
            <person name="Scherlach K."/>
            <person name="Martin K."/>
            <person name="Brakhage A.A."/>
            <person name="Petzke L."/>
            <person name="Valiante V."/>
        </authorList>
    </citation>
    <scope>NUCLEOTIDE SEQUENCE [LARGE SCALE GENOMIC DNA]</scope>
    <source>
        <strain evidence="4">SF006504</strain>
    </source>
</reference>
<dbReference type="Proteomes" id="UP000054771">
    <property type="component" value="Unassembled WGS sequence"/>
</dbReference>
<dbReference type="OrthoDB" id="3057168at2759"/>
<dbReference type="EMBL" id="CDMC01000004">
    <property type="protein sequence ID" value="CEL03838.1"/>
    <property type="molecule type" value="Genomic_DNA"/>
</dbReference>
<sequence>MYQISITIYSQPWYFRDSPRSLNPLPENSMVHVTSSPMCNMSMTQQLCRMFELETATYTMDICFTSGTVKEEVINWQRFIKRSLLLVARTQYLLHITHSPIYAFRVAPTMGDPATHSIMSGTSSASSTSTETRKWANNKRIILCADGTWIASDRGDKSYPSNVAKLARAIATTGRERDPETGSETELKQVVFYQSGLGSGPWPLQRYLAGGFGWGLDDNVCQMYDFISNNYDEGDELFFFGFSRGAFTVRSVAGLVSDVGVLSADQMSNFPGLWAAYRSGTPFKDTGWYKEHGDELQKEKVPIKVVGVWDTVGALGIPEWFIVRLLRGVGIPINKAYEFHNTRLSENIEYAFQALALDERRLSFPPALWFKPDGGGPSKALRQCWFPGIHGNIGGSKEEPIGANTFAWMVDNLEDMLTFEKSTIDNFVAEYNSVRGSMSGVPWGCWPIDSSGGLLGILGKRDRTPGKYKDPAGNGQNEEISASKTCETFHPMVRKRNDQLDKWRPKSLEGFVRPQGAETEWKFTGPNSKFIPEDDVLVVTGKKMMVVAAPDGKTVNYEDHESLSTKLYQEPQGTTVAGSSSVPKR</sequence>
<evidence type="ECO:0000259" key="2">
    <source>
        <dbReference type="Pfam" id="PF09994"/>
    </source>
</evidence>
<proteinExistence type="predicted"/>